<dbReference type="EMBL" id="NBIV01000104">
    <property type="protein sequence ID" value="PXF44005.1"/>
    <property type="molecule type" value="Genomic_DNA"/>
</dbReference>
<gene>
    <name evidence="1" type="ORF">BWQ96_06238</name>
</gene>
<reference evidence="1 2" key="1">
    <citation type="journal article" date="2018" name="Mol. Biol. Evol.">
        <title>Analysis of the draft genome of the red seaweed Gracilariopsis chorda provides insights into genome size evolution in Rhodophyta.</title>
        <authorList>
            <person name="Lee J."/>
            <person name="Yang E.C."/>
            <person name="Graf L."/>
            <person name="Yang J.H."/>
            <person name="Qiu H."/>
            <person name="Zel Zion U."/>
            <person name="Chan C.X."/>
            <person name="Stephens T.G."/>
            <person name="Weber A.P.M."/>
            <person name="Boo G.H."/>
            <person name="Boo S.M."/>
            <person name="Kim K.M."/>
            <person name="Shin Y."/>
            <person name="Jung M."/>
            <person name="Lee S.J."/>
            <person name="Yim H.S."/>
            <person name="Lee J.H."/>
            <person name="Bhattacharya D."/>
            <person name="Yoon H.S."/>
        </authorList>
    </citation>
    <scope>NUCLEOTIDE SEQUENCE [LARGE SCALE GENOMIC DNA]</scope>
    <source>
        <strain evidence="1 2">SKKU-2015</strain>
        <tissue evidence="1">Whole body</tissue>
    </source>
</reference>
<accession>A0A2V3IPI9</accession>
<dbReference type="AlphaFoldDB" id="A0A2V3IPI9"/>
<dbReference type="Proteomes" id="UP000247409">
    <property type="component" value="Unassembled WGS sequence"/>
</dbReference>
<name>A0A2V3IPI9_9FLOR</name>
<proteinExistence type="predicted"/>
<evidence type="ECO:0000313" key="1">
    <source>
        <dbReference type="EMBL" id="PXF44005.1"/>
    </source>
</evidence>
<dbReference type="OrthoDB" id="10358333at2759"/>
<sequence>MTTKEQKLELSEKELEFIRSFRFMDIVARALQEVHDGADETTITATLSKLEEKFLSCDAALKALPGGSMTRHHQMTEVKSLKENLENKQFLLGQLYSKHDLISRVLAQRAIPEGRPVDGVNSELVFPPEPAEGMVGVADDDPMMGLEL</sequence>
<comment type="caution">
    <text evidence="1">The sequence shown here is derived from an EMBL/GenBank/DDBJ whole genome shotgun (WGS) entry which is preliminary data.</text>
</comment>
<evidence type="ECO:0000313" key="2">
    <source>
        <dbReference type="Proteomes" id="UP000247409"/>
    </source>
</evidence>
<organism evidence="1 2">
    <name type="scientific">Gracilariopsis chorda</name>
    <dbReference type="NCBI Taxonomy" id="448386"/>
    <lineage>
        <taxon>Eukaryota</taxon>
        <taxon>Rhodophyta</taxon>
        <taxon>Florideophyceae</taxon>
        <taxon>Rhodymeniophycidae</taxon>
        <taxon>Gracilariales</taxon>
        <taxon>Gracilariaceae</taxon>
        <taxon>Gracilariopsis</taxon>
    </lineage>
</organism>
<keyword evidence="2" id="KW-1185">Reference proteome</keyword>
<protein>
    <submittedName>
        <fullName evidence="1">Uncharacterized protein</fullName>
    </submittedName>
</protein>